<feature type="transmembrane region" description="Helical" evidence="5">
    <location>
        <begin position="295"/>
        <end position="317"/>
    </location>
</feature>
<dbReference type="AlphaFoldDB" id="A0A6P7JDH4"/>
<sequence>MTQSTGFYPVEEIRIVLIGKTGNGKSSSGNTILNRTAFDVRLSPQSVTSECQKARGTAAGIRVALIDTPGIYDTKYTEQEVVRKLRECISLSAPGPHVFLIVIKLGRFTQEEQKTIELLQMVFGDRAAAYSMVLFTHGEQLGNTTVEAFFSQSEKLRSLVERCDMRYHVLSNTVSDSCQVAELLTKISSMVQHNGGMYYTNAMFQAAERAIQERAEKIFYLNAEKKRQEEEKLKATIEASLLQEELQRLDEEYRRESREKAEKKNKFVKGLIVPSAEVGMLAGAAATACAGPVCAVVGAVVGGTIGALVGLLTPIAAKAVKKMCAVQ</sequence>
<reference evidence="8" key="1">
    <citation type="submission" date="2025-08" db="UniProtKB">
        <authorList>
            <consortium name="RefSeq"/>
        </authorList>
    </citation>
    <scope>IDENTIFICATION</scope>
</reference>
<dbReference type="InterPro" id="IPR027417">
    <property type="entry name" value="P-loop_NTPase"/>
</dbReference>
<dbReference type="PANTHER" id="PTHR10903:SF112">
    <property type="entry name" value="SI:CH211-113E8.5"/>
    <property type="match status" value="1"/>
</dbReference>
<name>A0A6P7JDH4_9TELE</name>
<evidence type="ECO:0000256" key="4">
    <source>
        <dbReference type="SAM" id="Coils"/>
    </source>
</evidence>
<keyword evidence="5" id="KW-0472">Membrane</keyword>
<dbReference type="InterPro" id="IPR006703">
    <property type="entry name" value="G_AIG1"/>
</dbReference>
<comment type="similarity">
    <text evidence="1">Belongs to the TRAFAC class TrmE-Era-EngA-EngB-Septin-like GTPase superfamily. AIG1/Toc34/Toc159-like paraseptin GTPase family. IAN subfamily.</text>
</comment>
<accession>A0A6P7JDH4</accession>
<proteinExistence type="inferred from homology"/>
<feature type="coiled-coil region" evidence="4">
    <location>
        <begin position="225"/>
        <end position="266"/>
    </location>
</feature>
<dbReference type="FunFam" id="3.40.50.300:FF:000366">
    <property type="entry name" value="GTPase, IMAP family member 2"/>
    <property type="match status" value="1"/>
</dbReference>
<keyword evidence="5" id="KW-1133">Transmembrane helix</keyword>
<feature type="domain" description="AIG1-type G" evidence="6">
    <location>
        <begin position="10"/>
        <end position="208"/>
    </location>
</feature>
<dbReference type="Pfam" id="PF04548">
    <property type="entry name" value="AIG1"/>
    <property type="match status" value="1"/>
</dbReference>
<dbReference type="PROSITE" id="PS51720">
    <property type="entry name" value="G_AIG1"/>
    <property type="match status" value="1"/>
</dbReference>
<evidence type="ECO:0000313" key="8">
    <source>
        <dbReference type="RefSeq" id="XP_028274775.1"/>
    </source>
</evidence>
<evidence type="ECO:0000256" key="2">
    <source>
        <dbReference type="ARBA" id="ARBA00022741"/>
    </source>
</evidence>
<keyword evidence="3" id="KW-0342">GTP-binding</keyword>
<dbReference type="InterPro" id="IPR045058">
    <property type="entry name" value="GIMA/IAN/Toc"/>
</dbReference>
<evidence type="ECO:0000256" key="5">
    <source>
        <dbReference type="SAM" id="Phobius"/>
    </source>
</evidence>
<protein>
    <submittedName>
        <fullName evidence="8">GTPase IMAP family member 7-like</fullName>
    </submittedName>
</protein>
<dbReference type="SUPFAM" id="SSF52540">
    <property type="entry name" value="P-loop containing nucleoside triphosphate hydrolases"/>
    <property type="match status" value="1"/>
</dbReference>
<dbReference type="Gene3D" id="3.40.50.300">
    <property type="entry name" value="P-loop containing nucleotide triphosphate hydrolases"/>
    <property type="match status" value="1"/>
</dbReference>
<dbReference type="InParanoid" id="A0A6P7JDH4"/>
<dbReference type="GO" id="GO:0005525">
    <property type="term" value="F:GTP binding"/>
    <property type="evidence" value="ECO:0007669"/>
    <property type="project" value="UniProtKB-KW"/>
</dbReference>
<dbReference type="Proteomes" id="UP000515145">
    <property type="component" value="Chromosome 13"/>
</dbReference>
<keyword evidence="7" id="KW-1185">Reference proteome</keyword>
<evidence type="ECO:0000259" key="6">
    <source>
        <dbReference type="PROSITE" id="PS51720"/>
    </source>
</evidence>
<evidence type="ECO:0000256" key="1">
    <source>
        <dbReference type="ARBA" id="ARBA00008535"/>
    </source>
</evidence>
<dbReference type="OrthoDB" id="5985928at2759"/>
<evidence type="ECO:0000313" key="7">
    <source>
        <dbReference type="Proteomes" id="UP000515145"/>
    </source>
</evidence>
<keyword evidence="2" id="KW-0547">Nucleotide-binding</keyword>
<dbReference type="GeneID" id="114444433"/>
<keyword evidence="5" id="KW-0812">Transmembrane</keyword>
<organism evidence="7 8">
    <name type="scientific">Parambassis ranga</name>
    <name type="common">Indian glassy fish</name>
    <dbReference type="NCBI Taxonomy" id="210632"/>
    <lineage>
        <taxon>Eukaryota</taxon>
        <taxon>Metazoa</taxon>
        <taxon>Chordata</taxon>
        <taxon>Craniata</taxon>
        <taxon>Vertebrata</taxon>
        <taxon>Euteleostomi</taxon>
        <taxon>Actinopterygii</taxon>
        <taxon>Neopterygii</taxon>
        <taxon>Teleostei</taxon>
        <taxon>Neoteleostei</taxon>
        <taxon>Acanthomorphata</taxon>
        <taxon>Ovalentaria</taxon>
        <taxon>Ambassidae</taxon>
        <taxon>Parambassis</taxon>
    </lineage>
</organism>
<evidence type="ECO:0000256" key="3">
    <source>
        <dbReference type="ARBA" id="ARBA00023134"/>
    </source>
</evidence>
<dbReference type="CDD" id="cd01852">
    <property type="entry name" value="AIG1"/>
    <property type="match status" value="1"/>
</dbReference>
<dbReference type="PANTHER" id="PTHR10903">
    <property type="entry name" value="GTPASE, IMAP FAMILY MEMBER-RELATED"/>
    <property type="match status" value="1"/>
</dbReference>
<gene>
    <name evidence="8" type="primary">LOC114444433</name>
</gene>
<dbReference type="RefSeq" id="XP_028274775.1">
    <property type="nucleotide sequence ID" value="XM_028418974.1"/>
</dbReference>
<keyword evidence="4" id="KW-0175">Coiled coil</keyword>